<keyword evidence="4" id="KW-0804">Transcription</keyword>
<name>A0A3A5HD58_9ACTN</name>
<dbReference type="SMART" id="SM00354">
    <property type="entry name" value="HTH_LACI"/>
    <property type="match status" value="1"/>
</dbReference>
<dbReference type="Gene3D" id="3.40.50.2300">
    <property type="match status" value="2"/>
</dbReference>
<dbReference type="PANTHER" id="PTHR30146:SF148">
    <property type="entry name" value="HTH-TYPE TRANSCRIPTIONAL REPRESSOR PURR-RELATED"/>
    <property type="match status" value="1"/>
</dbReference>
<dbReference type="EMBL" id="QYRP01000002">
    <property type="protein sequence ID" value="RJS45907.1"/>
    <property type="molecule type" value="Genomic_DNA"/>
</dbReference>
<organism evidence="6 7">
    <name type="scientific">Nocardioides cavernaquae</name>
    <dbReference type="NCBI Taxonomy" id="2321396"/>
    <lineage>
        <taxon>Bacteria</taxon>
        <taxon>Bacillati</taxon>
        <taxon>Actinomycetota</taxon>
        <taxon>Actinomycetes</taxon>
        <taxon>Propionibacteriales</taxon>
        <taxon>Nocardioidaceae</taxon>
        <taxon>Nocardioides</taxon>
    </lineage>
</organism>
<feature type="domain" description="HTH lacI-type" evidence="5">
    <location>
        <begin position="7"/>
        <end position="64"/>
    </location>
</feature>
<dbReference type="SUPFAM" id="SSF53822">
    <property type="entry name" value="Periplasmic binding protein-like I"/>
    <property type="match status" value="1"/>
</dbReference>
<dbReference type="InterPro" id="IPR028082">
    <property type="entry name" value="Peripla_BP_I"/>
</dbReference>
<keyword evidence="3 6" id="KW-0238">DNA-binding</keyword>
<proteinExistence type="predicted"/>
<dbReference type="GO" id="GO:0003700">
    <property type="term" value="F:DNA-binding transcription factor activity"/>
    <property type="evidence" value="ECO:0007669"/>
    <property type="project" value="TreeGrafter"/>
</dbReference>
<reference evidence="7" key="1">
    <citation type="submission" date="2018-09" db="EMBL/GenBank/DDBJ databases">
        <authorList>
            <person name="Zhu H."/>
        </authorList>
    </citation>
    <scope>NUCLEOTIDE SEQUENCE [LARGE SCALE GENOMIC DNA]</scope>
    <source>
        <strain evidence="7">K1W22B-1</strain>
    </source>
</reference>
<comment type="caution">
    <text evidence="6">The sequence shown here is derived from an EMBL/GenBank/DDBJ whole genome shotgun (WGS) entry which is preliminary data.</text>
</comment>
<dbReference type="OrthoDB" id="37081at2"/>
<evidence type="ECO:0000256" key="3">
    <source>
        <dbReference type="ARBA" id="ARBA00023125"/>
    </source>
</evidence>
<dbReference type="CDD" id="cd06288">
    <property type="entry name" value="PBP1_sucrose_transcription_regulator"/>
    <property type="match status" value="1"/>
</dbReference>
<dbReference type="PROSITE" id="PS50932">
    <property type="entry name" value="HTH_LACI_2"/>
    <property type="match status" value="1"/>
</dbReference>
<dbReference type="RefSeq" id="WP_120059806.1">
    <property type="nucleotide sequence ID" value="NZ_QYRP01000002.1"/>
</dbReference>
<dbReference type="InterPro" id="IPR000843">
    <property type="entry name" value="HTH_LacI"/>
</dbReference>
<evidence type="ECO:0000313" key="7">
    <source>
        <dbReference type="Proteomes" id="UP000276542"/>
    </source>
</evidence>
<dbReference type="GO" id="GO:0000976">
    <property type="term" value="F:transcription cis-regulatory region binding"/>
    <property type="evidence" value="ECO:0007669"/>
    <property type="project" value="TreeGrafter"/>
</dbReference>
<dbReference type="PRINTS" id="PR00036">
    <property type="entry name" value="HTHLACI"/>
</dbReference>
<keyword evidence="2" id="KW-0805">Transcription regulation</keyword>
<evidence type="ECO:0000256" key="1">
    <source>
        <dbReference type="ARBA" id="ARBA00022491"/>
    </source>
</evidence>
<dbReference type="AlphaFoldDB" id="A0A3A5HD58"/>
<dbReference type="Pfam" id="PF13377">
    <property type="entry name" value="Peripla_BP_3"/>
    <property type="match status" value="1"/>
</dbReference>
<keyword evidence="1" id="KW-0678">Repressor</keyword>
<dbReference type="SUPFAM" id="SSF47413">
    <property type="entry name" value="lambda repressor-like DNA-binding domains"/>
    <property type="match status" value="1"/>
</dbReference>
<dbReference type="Proteomes" id="UP000276542">
    <property type="component" value="Unassembled WGS sequence"/>
</dbReference>
<dbReference type="Gene3D" id="1.10.260.40">
    <property type="entry name" value="lambda repressor-like DNA-binding domains"/>
    <property type="match status" value="1"/>
</dbReference>
<evidence type="ECO:0000256" key="2">
    <source>
        <dbReference type="ARBA" id="ARBA00023015"/>
    </source>
</evidence>
<protein>
    <submittedName>
        <fullName evidence="6">LacI family DNA-binding transcriptional regulator</fullName>
    </submittedName>
</protein>
<gene>
    <name evidence="6" type="ORF">D4739_06500</name>
</gene>
<evidence type="ECO:0000313" key="6">
    <source>
        <dbReference type="EMBL" id="RJS45907.1"/>
    </source>
</evidence>
<dbReference type="CDD" id="cd01392">
    <property type="entry name" value="HTH_LacI"/>
    <property type="match status" value="1"/>
</dbReference>
<sequence>MSPSSRPTLKDVAARAGVSITTVSVVLNKQRDGVRVPESTRDRVQKAAEELGYQPNETARGLRRRSSQAIGFLSDEVTTTPFAVAMLAAAQDEAADNGQLLFTLNIGKSPSQADLQRAVDSLVQHQVSSLVVAHMYHKEVDPIPSLPDSTVFLNCRATSGHFRSIVPDETTAAYTATRELIDNGHRRIAYLDDATGTAASKLRLAGYFQALTEAGITPDPDLHVRVTPLVAGGVRGGELLDLPEDVRPTGVFCFNDRAAMGFYRAVRQRGLSVPNDISVVGFDDQEFIASELDPPLTTMQLPHAGMGKLAIKVLLGQDTSYVAWEPNGDGKVVRMQCPIVRRESVAPPPAAG</sequence>
<evidence type="ECO:0000256" key="4">
    <source>
        <dbReference type="ARBA" id="ARBA00023163"/>
    </source>
</evidence>
<dbReference type="InterPro" id="IPR010982">
    <property type="entry name" value="Lambda_DNA-bd_dom_sf"/>
</dbReference>
<dbReference type="PANTHER" id="PTHR30146">
    <property type="entry name" value="LACI-RELATED TRANSCRIPTIONAL REPRESSOR"/>
    <property type="match status" value="1"/>
</dbReference>
<dbReference type="InterPro" id="IPR046335">
    <property type="entry name" value="LacI/GalR-like_sensor"/>
</dbReference>
<accession>A0A3A5HD58</accession>
<evidence type="ECO:0000259" key="5">
    <source>
        <dbReference type="PROSITE" id="PS50932"/>
    </source>
</evidence>
<keyword evidence="7" id="KW-1185">Reference proteome</keyword>
<dbReference type="PROSITE" id="PS00356">
    <property type="entry name" value="HTH_LACI_1"/>
    <property type="match status" value="1"/>
</dbReference>
<dbReference type="Pfam" id="PF00356">
    <property type="entry name" value="LacI"/>
    <property type="match status" value="1"/>
</dbReference>